<keyword evidence="1" id="KW-0812">Transmembrane</keyword>
<dbReference type="EMBL" id="JBHUDL010000010">
    <property type="protein sequence ID" value="MFD1634246.1"/>
    <property type="molecule type" value="Genomic_DNA"/>
</dbReference>
<feature type="transmembrane region" description="Helical" evidence="1">
    <location>
        <begin position="12"/>
        <end position="31"/>
    </location>
</feature>
<keyword evidence="1" id="KW-0472">Membrane</keyword>
<keyword evidence="3" id="KW-1185">Reference proteome</keyword>
<gene>
    <name evidence="2" type="ORF">ACFSBJ_10960</name>
</gene>
<comment type="caution">
    <text evidence="2">The sequence shown here is derived from an EMBL/GenBank/DDBJ whole genome shotgun (WGS) entry which is preliminary data.</text>
</comment>
<name>A0ABD6CZX8_9EURY</name>
<evidence type="ECO:0000313" key="2">
    <source>
        <dbReference type="EMBL" id="MFD1634246.1"/>
    </source>
</evidence>
<evidence type="ECO:0000313" key="3">
    <source>
        <dbReference type="Proteomes" id="UP001597075"/>
    </source>
</evidence>
<proteinExistence type="predicted"/>
<evidence type="ECO:0000256" key="1">
    <source>
        <dbReference type="SAM" id="Phobius"/>
    </source>
</evidence>
<dbReference type="AlphaFoldDB" id="A0ABD6CZX8"/>
<keyword evidence="1" id="KW-1133">Transmembrane helix</keyword>
<evidence type="ECO:0008006" key="4">
    <source>
        <dbReference type="Google" id="ProtNLM"/>
    </source>
</evidence>
<protein>
    <recommendedName>
        <fullName evidence="4">RING-type E3 ubiquitin transferase</fullName>
    </recommendedName>
</protein>
<dbReference type="RefSeq" id="WP_256404500.1">
    <property type="nucleotide sequence ID" value="NZ_CP187151.1"/>
</dbReference>
<dbReference type="Proteomes" id="UP001597075">
    <property type="component" value="Unassembled WGS sequence"/>
</dbReference>
<sequence length="245" mass="25872">MAISFPASSLFGLVMLAIGLLITLVSLRYVWRSSALLRVATVSRIDDMEGSLVRLTGTVEADGDLIEAPFSGVDCVTLRASVEERRLGSFLFPTDVTIHDPSQSRPFVLRTPHAAVPVDAPTRTVVLDPTVVATVGPADTLPDRIARYERRTDGLAPDSGYRSPPAALAPLARALSLGTRRYSEHRLSPGETVTVVGRVADGRVDPLVAVDGSPARALLRLSKTSVAGLLVGLFAAALGVLLLVG</sequence>
<organism evidence="2 3">
    <name type="scientific">Haloplanus ruber</name>
    <dbReference type="NCBI Taxonomy" id="869892"/>
    <lineage>
        <taxon>Archaea</taxon>
        <taxon>Methanobacteriati</taxon>
        <taxon>Methanobacteriota</taxon>
        <taxon>Stenosarchaea group</taxon>
        <taxon>Halobacteria</taxon>
        <taxon>Halobacteriales</taxon>
        <taxon>Haloferacaceae</taxon>
        <taxon>Haloplanus</taxon>
    </lineage>
</organism>
<reference evidence="2 3" key="1">
    <citation type="journal article" date="2019" name="Int. J. Syst. Evol. Microbiol.">
        <title>The Global Catalogue of Microorganisms (GCM) 10K type strain sequencing project: providing services to taxonomists for standard genome sequencing and annotation.</title>
        <authorList>
            <consortium name="The Broad Institute Genomics Platform"/>
            <consortium name="The Broad Institute Genome Sequencing Center for Infectious Disease"/>
            <person name="Wu L."/>
            <person name="Ma J."/>
        </authorList>
    </citation>
    <scope>NUCLEOTIDE SEQUENCE [LARGE SCALE GENOMIC DNA]</scope>
    <source>
        <strain evidence="2 3">CGMCC 1.10594</strain>
    </source>
</reference>
<feature type="transmembrane region" description="Helical" evidence="1">
    <location>
        <begin position="226"/>
        <end position="244"/>
    </location>
</feature>
<accession>A0ABD6CZX8</accession>